<keyword evidence="2" id="KW-0812">Transmembrane</keyword>
<keyword evidence="2" id="KW-0472">Membrane</keyword>
<feature type="transmembrane region" description="Helical" evidence="2">
    <location>
        <begin position="161"/>
        <end position="179"/>
    </location>
</feature>
<sequence length="191" mass="19068">MRSTTLTFCAAAVVAATLVPASAALADSDSGSAPEKGKDNRVSLTLTPSSVAPGGETDLRLEGCEGREATGESEVFVSGARFSPAADGGLFAEARISSDASPGEYGIRIDCKDDKGATAAGTVTVVDRGRPSPLAPVQAGGGGTAALSTDREAKQEGPGTVHAVIGLALAAVAAVAVAFRSARRRRRPASD</sequence>
<dbReference type="RefSeq" id="WP_124723356.1">
    <property type="nucleotide sequence ID" value="NZ_JASKYU010000099.1"/>
</dbReference>
<evidence type="ECO:0000313" key="4">
    <source>
        <dbReference type="EMBL" id="MFD0627098.1"/>
    </source>
</evidence>
<dbReference type="Proteomes" id="UP001596915">
    <property type="component" value="Unassembled WGS sequence"/>
</dbReference>
<reference evidence="5" key="1">
    <citation type="journal article" date="2019" name="Int. J. Syst. Evol. Microbiol.">
        <title>The Global Catalogue of Microorganisms (GCM) 10K type strain sequencing project: providing services to taxonomists for standard genome sequencing and annotation.</title>
        <authorList>
            <consortium name="The Broad Institute Genomics Platform"/>
            <consortium name="The Broad Institute Genome Sequencing Center for Infectious Disease"/>
            <person name="Wu L."/>
            <person name="Ma J."/>
        </authorList>
    </citation>
    <scope>NUCLEOTIDE SEQUENCE [LARGE SCALE GENOMIC DNA]</scope>
    <source>
        <strain evidence="5">JCM 12607</strain>
    </source>
</reference>
<evidence type="ECO:0008006" key="6">
    <source>
        <dbReference type="Google" id="ProtNLM"/>
    </source>
</evidence>
<dbReference type="EMBL" id="JBHTGL010000008">
    <property type="protein sequence ID" value="MFD0627098.1"/>
    <property type="molecule type" value="Genomic_DNA"/>
</dbReference>
<comment type="caution">
    <text evidence="4">The sequence shown here is derived from an EMBL/GenBank/DDBJ whole genome shotgun (WGS) entry which is preliminary data.</text>
</comment>
<organism evidence="4 5">
    <name type="scientific">Streptomyces sanglieri</name>
    <dbReference type="NCBI Taxonomy" id="193460"/>
    <lineage>
        <taxon>Bacteria</taxon>
        <taxon>Bacillati</taxon>
        <taxon>Actinomycetota</taxon>
        <taxon>Actinomycetes</taxon>
        <taxon>Kitasatosporales</taxon>
        <taxon>Streptomycetaceae</taxon>
        <taxon>Streptomyces</taxon>
    </lineage>
</organism>
<accession>A0ABW2X5G3</accession>
<feature type="region of interest" description="Disordered" evidence="1">
    <location>
        <begin position="25"/>
        <end position="58"/>
    </location>
</feature>
<protein>
    <recommendedName>
        <fullName evidence="6">Lipoprotein</fullName>
    </recommendedName>
</protein>
<feature type="chain" id="PRO_5045299859" description="Lipoprotein" evidence="3">
    <location>
        <begin position="27"/>
        <end position="191"/>
    </location>
</feature>
<keyword evidence="3" id="KW-0732">Signal</keyword>
<evidence type="ECO:0000256" key="3">
    <source>
        <dbReference type="SAM" id="SignalP"/>
    </source>
</evidence>
<evidence type="ECO:0000256" key="2">
    <source>
        <dbReference type="SAM" id="Phobius"/>
    </source>
</evidence>
<feature type="signal peptide" evidence="3">
    <location>
        <begin position="1"/>
        <end position="26"/>
    </location>
</feature>
<gene>
    <name evidence="4" type="ORF">ACFQ2K_34845</name>
</gene>
<evidence type="ECO:0000256" key="1">
    <source>
        <dbReference type="SAM" id="MobiDB-lite"/>
    </source>
</evidence>
<evidence type="ECO:0000313" key="5">
    <source>
        <dbReference type="Proteomes" id="UP001596915"/>
    </source>
</evidence>
<keyword evidence="5" id="KW-1185">Reference proteome</keyword>
<name>A0ABW2X5G3_9ACTN</name>
<proteinExistence type="predicted"/>
<keyword evidence="2" id="KW-1133">Transmembrane helix</keyword>